<keyword evidence="8" id="KW-0325">Glycoprotein</keyword>
<dbReference type="InterPro" id="IPR013201">
    <property type="entry name" value="Prot_inhib_I29"/>
</dbReference>
<dbReference type="EMBL" id="OZ034820">
    <property type="protein sequence ID" value="CAL1404727.1"/>
    <property type="molecule type" value="Genomic_DNA"/>
</dbReference>
<dbReference type="PANTHER" id="PTHR12411">
    <property type="entry name" value="CYSTEINE PROTEASE FAMILY C1-RELATED"/>
    <property type="match status" value="1"/>
</dbReference>
<dbReference type="SUPFAM" id="SSF54001">
    <property type="entry name" value="Cysteine proteinases"/>
    <property type="match status" value="1"/>
</dbReference>
<evidence type="ECO:0000256" key="1">
    <source>
        <dbReference type="ARBA" id="ARBA00008455"/>
    </source>
</evidence>
<dbReference type="InterPro" id="IPR039417">
    <property type="entry name" value="Peptidase_C1A_papain-like"/>
</dbReference>
<feature type="domain" description="Peptidase C1A papain C-terminal" evidence="10">
    <location>
        <begin position="163"/>
        <end position="388"/>
    </location>
</feature>
<keyword evidence="5" id="KW-0788">Thiol protease</keyword>
<dbReference type="PRINTS" id="PR00705">
    <property type="entry name" value="PAPAIN"/>
</dbReference>
<dbReference type="GO" id="GO:0008234">
    <property type="term" value="F:cysteine-type peptidase activity"/>
    <property type="evidence" value="ECO:0007669"/>
    <property type="project" value="UniProtKB-KW"/>
</dbReference>
<keyword evidence="6" id="KW-0865">Zymogen</keyword>
<dbReference type="PROSITE" id="PS00139">
    <property type="entry name" value="THIOL_PROTEASE_CYS"/>
    <property type="match status" value="1"/>
</dbReference>
<dbReference type="GO" id="GO:0000323">
    <property type="term" value="C:lytic vacuole"/>
    <property type="evidence" value="ECO:0007669"/>
    <property type="project" value="UniProtKB-ARBA"/>
</dbReference>
<dbReference type="Proteomes" id="UP001497516">
    <property type="component" value="Chromosome 7"/>
</dbReference>
<evidence type="ECO:0000313" key="12">
    <source>
        <dbReference type="EMBL" id="CAL1404727.1"/>
    </source>
</evidence>
<evidence type="ECO:0000256" key="6">
    <source>
        <dbReference type="ARBA" id="ARBA00023145"/>
    </source>
</evidence>
<name>A0AAV2G3I6_9ROSI</name>
<keyword evidence="2" id="KW-0645">Protease</keyword>
<dbReference type="Pfam" id="PF08246">
    <property type="entry name" value="Inhibitor_I29"/>
    <property type="match status" value="1"/>
</dbReference>
<keyword evidence="9" id="KW-0812">Transmembrane</keyword>
<dbReference type="CDD" id="cd02248">
    <property type="entry name" value="Peptidase_C1A"/>
    <property type="match status" value="1"/>
</dbReference>
<dbReference type="FunFam" id="3.90.70.10:FF:000057">
    <property type="entry name" value="Cysteine protease RD19A"/>
    <property type="match status" value="1"/>
</dbReference>
<dbReference type="SMART" id="SM00645">
    <property type="entry name" value="Pept_C1"/>
    <property type="match status" value="1"/>
</dbReference>
<dbReference type="GO" id="GO:0006508">
    <property type="term" value="P:proteolysis"/>
    <property type="evidence" value="ECO:0007669"/>
    <property type="project" value="UniProtKB-KW"/>
</dbReference>
<organism evidence="12 13">
    <name type="scientific">Linum trigynum</name>
    <dbReference type="NCBI Taxonomy" id="586398"/>
    <lineage>
        <taxon>Eukaryota</taxon>
        <taxon>Viridiplantae</taxon>
        <taxon>Streptophyta</taxon>
        <taxon>Embryophyta</taxon>
        <taxon>Tracheophyta</taxon>
        <taxon>Spermatophyta</taxon>
        <taxon>Magnoliopsida</taxon>
        <taxon>eudicotyledons</taxon>
        <taxon>Gunneridae</taxon>
        <taxon>Pentapetalae</taxon>
        <taxon>rosids</taxon>
        <taxon>fabids</taxon>
        <taxon>Malpighiales</taxon>
        <taxon>Linaceae</taxon>
        <taxon>Linum</taxon>
    </lineage>
</organism>
<evidence type="ECO:0000256" key="2">
    <source>
        <dbReference type="ARBA" id="ARBA00022670"/>
    </source>
</evidence>
<dbReference type="AlphaFoldDB" id="A0AAV2G3I6"/>
<dbReference type="InterPro" id="IPR000169">
    <property type="entry name" value="Pept_cys_AS"/>
</dbReference>
<comment type="similarity">
    <text evidence="1">Belongs to the peptidase C1 family.</text>
</comment>
<dbReference type="InterPro" id="IPR013128">
    <property type="entry name" value="Peptidase_C1A"/>
</dbReference>
<evidence type="ECO:0000256" key="7">
    <source>
        <dbReference type="ARBA" id="ARBA00023157"/>
    </source>
</evidence>
<dbReference type="InterPro" id="IPR025660">
    <property type="entry name" value="Pept_his_AS"/>
</dbReference>
<feature type="transmembrane region" description="Helical" evidence="9">
    <location>
        <begin position="12"/>
        <end position="31"/>
    </location>
</feature>
<keyword evidence="9" id="KW-1133">Transmembrane helix</keyword>
<keyword evidence="9" id="KW-0472">Membrane</keyword>
<evidence type="ECO:0000259" key="10">
    <source>
        <dbReference type="SMART" id="SM00645"/>
    </source>
</evidence>
<evidence type="ECO:0000256" key="8">
    <source>
        <dbReference type="ARBA" id="ARBA00023180"/>
    </source>
</evidence>
<keyword evidence="4" id="KW-0378">Hydrolase</keyword>
<evidence type="ECO:0000256" key="5">
    <source>
        <dbReference type="ARBA" id="ARBA00022807"/>
    </source>
</evidence>
<feature type="domain" description="Cathepsin propeptide inhibitor" evidence="11">
    <location>
        <begin position="71"/>
        <end position="127"/>
    </location>
</feature>
<protein>
    <submittedName>
        <fullName evidence="12">Uncharacterized protein</fullName>
    </submittedName>
</protein>
<dbReference type="InterPro" id="IPR038765">
    <property type="entry name" value="Papain-like_cys_pep_sf"/>
</dbReference>
<proteinExistence type="inferred from homology"/>
<gene>
    <name evidence="12" type="ORF">LTRI10_LOCUS44557</name>
</gene>
<dbReference type="Gene3D" id="3.90.70.10">
    <property type="entry name" value="Cysteine proteinases"/>
    <property type="match status" value="1"/>
</dbReference>
<reference evidence="12 13" key="1">
    <citation type="submission" date="2024-04" db="EMBL/GenBank/DDBJ databases">
        <authorList>
            <person name="Fracassetti M."/>
        </authorList>
    </citation>
    <scope>NUCLEOTIDE SEQUENCE [LARGE SCALE GENOMIC DNA]</scope>
</reference>
<keyword evidence="3" id="KW-0732">Signal</keyword>
<evidence type="ECO:0000313" key="13">
    <source>
        <dbReference type="Proteomes" id="UP001497516"/>
    </source>
</evidence>
<keyword evidence="13" id="KW-1185">Reference proteome</keyword>
<evidence type="ECO:0000256" key="4">
    <source>
        <dbReference type="ARBA" id="ARBA00022801"/>
    </source>
</evidence>
<dbReference type="InterPro" id="IPR000668">
    <property type="entry name" value="Peptidase_C1A_C"/>
</dbReference>
<accession>A0AAV2G3I6</accession>
<evidence type="ECO:0000256" key="9">
    <source>
        <dbReference type="SAM" id="Phobius"/>
    </source>
</evidence>
<evidence type="ECO:0000259" key="11">
    <source>
        <dbReference type="SMART" id="SM00848"/>
    </source>
</evidence>
<dbReference type="SMART" id="SM00848">
    <property type="entry name" value="Inhibitor_I29"/>
    <property type="match status" value="1"/>
</dbReference>
<dbReference type="PROSITE" id="PS00639">
    <property type="entry name" value="THIOL_PROTEASE_HIS"/>
    <property type="match status" value="1"/>
</dbReference>
<evidence type="ECO:0000256" key="3">
    <source>
        <dbReference type="ARBA" id="ARBA00022729"/>
    </source>
</evidence>
<dbReference type="InterPro" id="IPR025661">
    <property type="entry name" value="Pept_asp_AS"/>
</dbReference>
<keyword evidence="7" id="KW-1015">Disulfide bond</keyword>
<dbReference type="Pfam" id="PF00112">
    <property type="entry name" value="Peptidase_C1"/>
    <property type="match status" value="1"/>
</dbReference>
<dbReference type="PROSITE" id="PS00640">
    <property type="entry name" value="THIOL_PROTEASE_ASN"/>
    <property type="match status" value="1"/>
</dbReference>
<sequence length="391" mass="43292">MTPQTSRRWKPIPVIFTTTVTILIHISILSICCGSTDLPGEESNIFRVTDSPNRKFLKIGLDHLLGTEDNFKLFVQKYNKEYADSEEYARRLGVFAANLVRAAEHQALDPTAIHGITPFMDLTEEEFQRLYTGVSMPGGLDKRPDHEEDNVLAEEEVMDTSGLPEYFDWREKGAVTDVKMQGACGSCWAFSTTGAVEGAHFIATGKLLNLSEQQLVDCDDICDEKEKEACDKGCGGGLMTNAYRYLIKAGGLQDEASYPYTGKKGECKFDPKKVAVRVANFSTISLDENQIAAHLVQHGPLAVGLNAVFMQTYLGGVSCPLICGKKWINHGVLLVGYGSRGFSILRFGYRPYWIIKNSWGEHWGEAGYYRVCRGYGMCGVNRMVSAVVTTA</sequence>